<reference evidence="1" key="1">
    <citation type="journal article" date="2020" name="Stud. Mycol.">
        <title>101 Dothideomycetes genomes: a test case for predicting lifestyles and emergence of pathogens.</title>
        <authorList>
            <person name="Haridas S."/>
            <person name="Albert R."/>
            <person name="Binder M."/>
            <person name="Bloem J."/>
            <person name="Labutti K."/>
            <person name="Salamov A."/>
            <person name="Andreopoulos B."/>
            <person name="Baker S."/>
            <person name="Barry K."/>
            <person name="Bills G."/>
            <person name="Bluhm B."/>
            <person name="Cannon C."/>
            <person name="Castanera R."/>
            <person name="Culley D."/>
            <person name="Daum C."/>
            <person name="Ezra D."/>
            <person name="Gonzalez J."/>
            <person name="Henrissat B."/>
            <person name="Kuo A."/>
            <person name="Liang C."/>
            <person name="Lipzen A."/>
            <person name="Lutzoni F."/>
            <person name="Magnuson J."/>
            <person name="Mondo S."/>
            <person name="Nolan M."/>
            <person name="Ohm R."/>
            <person name="Pangilinan J."/>
            <person name="Park H.-J."/>
            <person name="Ramirez L."/>
            <person name="Alfaro M."/>
            <person name="Sun H."/>
            <person name="Tritt A."/>
            <person name="Yoshinaga Y."/>
            <person name="Zwiers L.-H."/>
            <person name="Turgeon B."/>
            <person name="Goodwin S."/>
            <person name="Spatafora J."/>
            <person name="Crous P."/>
            <person name="Grigoriev I."/>
        </authorList>
    </citation>
    <scope>NUCLEOTIDE SEQUENCE</scope>
    <source>
        <strain evidence="1">CBS 119925</strain>
    </source>
</reference>
<accession>A0A6A6VI83</accession>
<sequence length="245" mass="28277">MSSYDVVLRFSCLPAEIEQQIGARFGPSGTPLPHIHIGPFPTRNEALRHVDTIRWRMDALGVLRIEQEAPILRTDHIVGEFYPNQNPPRGRLLDPFPQKSEHFSQTADDALDDLFCDNPQRRNFPSGWSWSSWKPCPNVNLPPADFDRRGPIRKLVLYEDYMRQHRLNPETELVIIRGLHLPEEGLEWATTKPPIFRRRDESPSLEPAPEFIGYVTSADDARRRLTGWVPLEVVTPEEDARRDVE</sequence>
<dbReference type="EMBL" id="MU006567">
    <property type="protein sequence ID" value="KAF2748921.1"/>
    <property type="molecule type" value="Genomic_DNA"/>
</dbReference>
<dbReference type="Proteomes" id="UP000799440">
    <property type="component" value="Unassembled WGS sequence"/>
</dbReference>
<protein>
    <submittedName>
        <fullName evidence="1">Uncharacterized protein</fullName>
    </submittedName>
</protein>
<evidence type="ECO:0000313" key="1">
    <source>
        <dbReference type="EMBL" id="KAF2748921.1"/>
    </source>
</evidence>
<dbReference type="AlphaFoldDB" id="A0A6A6VI83"/>
<organism evidence="1 2">
    <name type="scientific">Sporormia fimetaria CBS 119925</name>
    <dbReference type="NCBI Taxonomy" id="1340428"/>
    <lineage>
        <taxon>Eukaryota</taxon>
        <taxon>Fungi</taxon>
        <taxon>Dikarya</taxon>
        <taxon>Ascomycota</taxon>
        <taxon>Pezizomycotina</taxon>
        <taxon>Dothideomycetes</taxon>
        <taxon>Pleosporomycetidae</taxon>
        <taxon>Pleosporales</taxon>
        <taxon>Sporormiaceae</taxon>
        <taxon>Sporormia</taxon>
    </lineage>
</organism>
<proteinExistence type="predicted"/>
<name>A0A6A6VI83_9PLEO</name>
<evidence type="ECO:0000313" key="2">
    <source>
        <dbReference type="Proteomes" id="UP000799440"/>
    </source>
</evidence>
<keyword evidence="2" id="KW-1185">Reference proteome</keyword>
<gene>
    <name evidence="1" type="ORF">M011DRAFT_457046</name>
</gene>